<reference evidence="10 11" key="1">
    <citation type="submission" date="2015-07" db="EMBL/GenBank/DDBJ databases">
        <authorList>
            <person name="Noorani M."/>
        </authorList>
    </citation>
    <scope>NUCLEOTIDE SEQUENCE [LARGE SCALE GENOMIC DNA]</scope>
    <source>
        <strain evidence="10">BBA 69670</strain>
    </source>
</reference>
<evidence type="ECO:0000256" key="4">
    <source>
        <dbReference type="ARBA" id="ARBA00022741"/>
    </source>
</evidence>
<evidence type="ECO:0000256" key="6">
    <source>
        <dbReference type="ARBA" id="ARBA00022840"/>
    </source>
</evidence>
<protein>
    <recommendedName>
        <fullName evidence="1">non-specific serine/threonine protein kinase</fullName>
        <ecNumber evidence="1">2.7.11.1</ecNumber>
    </recommendedName>
</protein>
<gene>
    <name evidence="10" type="ORF">RSOLAG22IIIB_02660</name>
</gene>
<organism evidence="10 11">
    <name type="scientific">Rhizoctonia solani</name>
    <dbReference type="NCBI Taxonomy" id="456999"/>
    <lineage>
        <taxon>Eukaryota</taxon>
        <taxon>Fungi</taxon>
        <taxon>Dikarya</taxon>
        <taxon>Basidiomycota</taxon>
        <taxon>Agaricomycotina</taxon>
        <taxon>Agaricomycetes</taxon>
        <taxon>Cantharellales</taxon>
        <taxon>Ceratobasidiaceae</taxon>
        <taxon>Rhizoctonia</taxon>
    </lineage>
</organism>
<dbReference type="AlphaFoldDB" id="A0A0K6GHR3"/>
<comment type="catalytic activity">
    <reaction evidence="7">
        <text>L-threonyl-[protein] + ATP = O-phospho-L-threonyl-[protein] + ADP + H(+)</text>
        <dbReference type="Rhea" id="RHEA:46608"/>
        <dbReference type="Rhea" id="RHEA-COMP:11060"/>
        <dbReference type="Rhea" id="RHEA-COMP:11605"/>
        <dbReference type="ChEBI" id="CHEBI:15378"/>
        <dbReference type="ChEBI" id="CHEBI:30013"/>
        <dbReference type="ChEBI" id="CHEBI:30616"/>
        <dbReference type="ChEBI" id="CHEBI:61977"/>
        <dbReference type="ChEBI" id="CHEBI:456216"/>
        <dbReference type="EC" id="2.7.11.1"/>
    </reaction>
</comment>
<dbReference type="InterPro" id="IPR051824">
    <property type="entry name" value="LRR_Rcpt-Like_S/T_Kinase"/>
</dbReference>
<dbReference type="EMBL" id="CYGV01001955">
    <property type="protein sequence ID" value="CUA78045.1"/>
    <property type="molecule type" value="Genomic_DNA"/>
</dbReference>
<accession>A0A0K6GHR3</accession>
<dbReference type="Pfam" id="PF07714">
    <property type="entry name" value="PK_Tyr_Ser-Thr"/>
    <property type="match status" value="1"/>
</dbReference>
<dbReference type="PANTHER" id="PTHR48006">
    <property type="entry name" value="LEUCINE-RICH REPEAT-CONTAINING PROTEIN DDB_G0281931-RELATED"/>
    <property type="match status" value="1"/>
</dbReference>
<dbReference type="InterPro" id="IPR000719">
    <property type="entry name" value="Prot_kinase_dom"/>
</dbReference>
<evidence type="ECO:0000256" key="2">
    <source>
        <dbReference type="ARBA" id="ARBA00022527"/>
    </source>
</evidence>
<proteinExistence type="predicted"/>
<dbReference type="InterPro" id="IPR001245">
    <property type="entry name" value="Ser-Thr/Tyr_kinase_cat_dom"/>
</dbReference>
<comment type="catalytic activity">
    <reaction evidence="8">
        <text>L-seryl-[protein] + ATP = O-phospho-L-seryl-[protein] + ADP + H(+)</text>
        <dbReference type="Rhea" id="RHEA:17989"/>
        <dbReference type="Rhea" id="RHEA-COMP:9863"/>
        <dbReference type="Rhea" id="RHEA-COMP:11604"/>
        <dbReference type="ChEBI" id="CHEBI:15378"/>
        <dbReference type="ChEBI" id="CHEBI:29999"/>
        <dbReference type="ChEBI" id="CHEBI:30616"/>
        <dbReference type="ChEBI" id="CHEBI:83421"/>
        <dbReference type="ChEBI" id="CHEBI:456216"/>
        <dbReference type="EC" id="2.7.11.1"/>
    </reaction>
</comment>
<keyword evidence="11" id="KW-1185">Reference proteome</keyword>
<keyword evidence="2" id="KW-0723">Serine/threonine-protein kinase</keyword>
<dbReference type="Proteomes" id="UP000044841">
    <property type="component" value="Unassembled WGS sequence"/>
</dbReference>
<evidence type="ECO:0000256" key="5">
    <source>
        <dbReference type="ARBA" id="ARBA00022777"/>
    </source>
</evidence>
<dbReference type="PROSITE" id="PS50011">
    <property type="entry name" value="PROTEIN_KINASE_DOM"/>
    <property type="match status" value="1"/>
</dbReference>
<dbReference type="EC" id="2.7.11.1" evidence="1"/>
<evidence type="ECO:0000313" key="11">
    <source>
        <dbReference type="Proteomes" id="UP000044841"/>
    </source>
</evidence>
<keyword evidence="4" id="KW-0547">Nucleotide-binding</keyword>
<evidence type="ECO:0000256" key="3">
    <source>
        <dbReference type="ARBA" id="ARBA00022679"/>
    </source>
</evidence>
<evidence type="ECO:0000256" key="7">
    <source>
        <dbReference type="ARBA" id="ARBA00047899"/>
    </source>
</evidence>
<dbReference type="InterPro" id="IPR011009">
    <property type="entry name" value="Kinase-like_dom_sf"/>
</dbReference>
<keyword evidence="3" id="KW-0808">Transferase</keyword>
<dbReference type="Gene3D" id="1.10.510.10">
    <property type="entry name" value="Transferase(Phosphotransferase) domain 1"/>
    <property type="match status" value="1"/>
</dbReference>
<evidence type="ECO:0000256" key="1">
    <source>
        <dbReference type="ARBA" id="ARBA00012513"/>
    </source>
</evidence>
<dbReference type="PANTHER" id="PTHR48006:SF102">
    <property type="entry name" value="LEUCINE-RICH REPEAT-CONTAINING PROTEIN DDB_G0281931-RELATED"/>
    <property type="match status" value="1"/>
</dbReference>
<evidence type="ECO:0000256" key="8">
    <source>
        <dbReference type="ARBA" id="ARBA00048679"/>
    </source>
</evidence>
<sequence>MTCTDVVNLLTKHDCTDLSSSLDTSVSSEYPIATGGLGDVFLGQLNDGTSVAIKTIRAYESSNNLVGTYQKRAAREVYTWSKCKHRNVVRLLGLAVFRNSLAMISRWEENGNLLSYLSRHSDADRCHLSRSIVPV</sequence>
<feature type="domain" description="Protein kinase" evidence="9">
    <location>
        <begin position="26"/>
        <end position="135"/>
    </location>
</feature>
<dbReference type="SUPFAM" id="SSF56112">
    <property type="entry name" value="Protein kinase-like (PK-like)"/>
    <property type="match status" value="1"/>
</dbReference>
<dbReference type="GO" id="GO:0004674">
    <property type="term" value="F:protein serine/threonine kinase activity"/>
    <property type="evidence" value="ECO:0007669"/>
    <property type="project" value="UniProtKB-KW"/>
</dbReference>
<evidence type="ECO:0000259" key="9">
    <source>
        <dbReference type="PROSITE" id="PS50011"/>
    </source>
</evidence>
<name>A0A0K6GHR3_9AGAM</name>
<keyword evidence="6" id="KW-0067">ATP-binding</keyword>
<dbReference type="GO" id="GO:0005524">
    <property type="term" value="F:ATP binding"/>
    <property type="evidence" value="ECO:0007669"/>
    <property type="project" value="UniProtKB-KW"/>
</dbReference>
<evidence type="ECO:0000313" key="10">
    <source>
        <dbReference type="EMBL" id="CUA78045.1"/>
    </source>
</evidence>
<keyword evidence="5" id="KW-0418">Kinase</keyword>